<dbReference type="GO" id="GO:0006310">
    <property type="term" value="P:DNA recombination"/>
    <property type="evidence" value="ECO:0007669"/>
    <property type="project" value="UniProtKB-KW"/>
</dbReference>
<dbReference type="InterPro" id="IPR012340">
    <property type="entry name" value="NA-bd_OB-fold"/>
</dbReference>
<dbReference type="SUPFAM" id="SSF50249">
    <property type="entry name" value="Nucleic acid-binding proteins"/>
    <property type="match status" value="1"/>
</dbReference>
<dbReference type="Pfam" id="PF21686">
    <property type="entry name" value="LigD_Prim-Pol"/>
    <property type="match status" value="1"/>
</dbReference>
<evidence type="ECO:0000256" key="12">
    <source>
        <dbReference type="ARBA" id="ARBA00022840"/>
    </source>
</evidence>
<dbReference type="InterPro" id="IPR012309">
    <property type="entry name" value="DNA_ligase_ATP-dep_C"/>
</dbReference>
<feature type="region of interest" description="Disordered" evidence="21">
    <location>
        <begin position="1"/>
        <end position="32"/>
    </location>
</feature>
<dbReference type="CDD" id="cd07906">
    <property type="entry name" value="Adenylation_DNA_ligase_LigD_LigC"/>
    <property type="match status" value="1"/>
</dbReference>
<dbReference type="STRING" id="550983.A4R26_26935"/>
<dbReference type="GO" id="GO:0046872">
    <property type="term" value="F:metal ion binding"/>
    <property type="evidence" value="ECO:0007669"/>
    <property type="project" value="UniProtKB-KW"/>
</dbReference>
<dbReference type="NCBIfam" id="TIGR02779">
    <property type="entry name" value="NHEJ_ligase_lig"/>
    <property type="match status" value="1"/>
</dbReference>
<feature type="domain" description="ATP-dependent DNA ligase family profile" evidence="22">
    <location>
        <begin position="129"/>
        <end position="251"/>
    </location>
</feature>
<dbReference type="SUPFAM" id="SSF56091">
    <property type="entry name" value="DNA ligase/mRNA capping enzyme, catalytic domain"/>
    <property type="match status" value="1"/>
</dbReference>
<dbReference type="PROSITE" id="PS50160">
    <property type="entry name" value="DNA_LIGASE_A3"/>
    <property type="match status" value="1"/>
</dbReference>
<keyword evidence="3 23" id="KW-0436">Ligase</keyword>
<keyword evidence="24" id="KW-1185">Reference proteome</keyword>
<dbReference type="Gene3D" id="3.30.470.30">
    <property type="entry name" value="DNA ligase/mRNA capping enzyme"/>
    <property type="match status" value="1"/>
</dbReference>
<keyword evidence="11" id="KW-0269">Exonuclease</keyword>
<evidence type="ECO:0000256" key="11">
    <source>
        <dbReference type="ARBA" id="ARBA00022839"/>
    </source>
</evidence>
<evidence type="ECO:0000256" key="14">
    <source>
        <dbReference type="ARBA" id="ARBA00023125"/>
    </source>
</evidence>
<sequence length="687" mass="77772">MATISNRKKSAASAARKRKTAGRAVSRKKAGEPAKLPLTVPPMLATLVDKPFDAANWLFEVKWDGYRAIAICNKNKVSLISRNNKSFNEKFYPITATLQQLGMHAVLDGEIIISNKEGVSSFGDLQNWRSEADGELLYYVFDLLWYDGRQLYNVPLQQRRELLKEILPQNESIQLSQSFNAPGTSFYEVAKQMNLEGIIAKKADSLYTPGVRTKEWLKIKIAKRQEVVIGGFTLNEGSGKLFSSLLVGVYENGELHYTGKIGTGFTDKVQRDMMQQFKKLVQKNCPFDVEPDYNKPSRFRPNPPKAVATWLKPELVCEVSFAEITSDGVMRHPSFEGMRVDKKAKDVKADKAKPTAKVVKESVLHKEKIITRRQPGERKTLLNPGEKQQERLINGHTLKFSNLNKIYWPKEKITKRDMLNYYYQVAPVILPYLKDRPQSLNRYPNGIEGESFYQKNVMGKIPEWIDTFPYTSEGVNKSFLVPTREADVLYMASLGCIEMNPWSSRVQKPDTPDWCAIDLDPDTNSFEQVIKTAQVTHEVLESAGIPSYCKTSGSTGIHIYIPLGAKYLYEASREFGRLIATIVHEQIPGFTSIERATADRKGKIYIDFLQNRPQATLAAAYSLRPKPGATVSMPLHWDEVKKGLKMKDHTIHNAVARIREQGDIFKPVLGKGINMKKAIAQLHSLFR</sequence>
<keyword evidence="13" id="KW-0239">DNA-directed DNA polymerase</keyword>
<dbReference type="NCBIfam" id="TIGR02776">
    <property type="entry name" value="NHEJ_ligase_prk"/>
    <property type="match status" value="1"/>
</dbReference>
<dbReference type="AlphaFoldDB" id="A0A1V9FD08"/>
<keyword evidence="15" id="KW-0233">DNA recombination</keyword>
<dbReference type="EMBL" id="LWBP01000204">
    <property type="protein sequence ID" value="OQP56147.1"/>
    <property type="molecule type" value="Genomic_DNA"/>
</dbReference>
<evidence type="ECO:0000256" key="1">
    <source>
        <dbReference type="ARBA" id="ARBA00001936"/>
    </source>
</evidence>
<evidence type="ECO:0000256" key="2">
    <source>
        <dbReference type="ARBA" id="ARBA00012727"/>
    </source>
</evidence>
<keyword evidence="9" id="KW-0227">DNA damage</keyword>
<dbReference type="GO" id="GO:0006281">
    <property type="term" value="P:DNA repair"/>
    <property type="evidence" value="ECO:0007669"/>
    <property type="project" value="UniProtKB-KW"/>
</dbReference>
<dbReference type="Pfam" id="PF04679">
    <property type="entry name" value="DNA_ligase_A_C"/>
    <property type="match status" value="1"/>
</dbReference>
<dbReference type="InterPro" id="IPR014145">
    <property type="entry name" value="LigD_pol_dom"/>
</dbReference>
<dbReference type="InterPro" id="IPR052171">
    <property type="entry name" value="NHEJ_LigD"/>
</dbReference>
<dbReference type="Gene3D" id="2.40.50.140">
    <property type="entry name" value="Nucleic acid-binding proteins"/>
    <property type="match status" value="1"/>
</dbReference>
<organism evidence="23 24">
    <name type="scientific">Niastella populi</name>
    <dbReference type="NCBI Taxonomy" id="550983"/>
    <lineage>
        <taxon>Bacteria</taxon>
        <taxon>Pseudomonadati</taxon>
        <taxon>Bacteroidota</taxon>
        <taxon>Chitinophagia</taxon>
        <taxon>Chitinophagales</taxon>
        <taxon>Chitinophagaceae</taxon>
        <taxon>Niastella</taxon>
    </lineage>
</organism>
<evidence type="ECO:0000256" key="6">
    <source>
        <dbReference type="ARBA" id="ARBA00022722"/>
    </source>
</evidence>
<evidence type="ECO:0000256" key="19">
    <source>
        <dbReference type="ARBA" id="ARBA00029943"/>
    </source>
</evidence>
<evidence type="ECO:0000313" key="24">
    <source>
        <dbReference type="Proteomes" id="UP000192276"/>
    </source>
</evidence>
<dbReference type="NCBIfam" id="TIGR02778">
    <property type="entry name" value="ligD_pol"/>
    <property type="match status" value="1"/>
</dbReference>
<dbReference type="EC" id="6.5.1.1" evidence="2"/>
<comment type="catalytic activity">
    <reaction evidence="20">
        <text>ATP + (deoxyribonucleotide)n-3'-hydroxyl + 5'-phospho-(deoxyribonucleotide)m = (deoxyribonucleotide)n+m + AMP + diphosphate.</text>
        <dbReference type="EC" id="6.5.1.1"/>
    </reaction>
</comment>
<evidence type="ECO:0000256" key="10">
    <source>
        <dbReference type="ARBA" id="ARBA00022801"/>
    </source>
</evidence>
<dbReference type="CDD" id="cd04865">
    <property type="entry name" value="LigD_Pol_like_2"/>
    <property type="match status" value="1"/>
</dbReference>
<proteinExistence type="predicted"/>
<keyword evidence="7" id="KW-0479">Metal-binding</keyword>
<feature type="compositionally biased region" description="Basic residues" evidence="21">
    <location>
        <begin position="1"/>
        <end position="28"/>
    </location>
</feature>
<keyword evidence="17" id="KW-0464">Manganese</keyword>
<dbReference type="Gene3D" id="3.90.920.10">
    <property type="entry name" value="DNA primase, PRIM domain"/>
    <property type="match status" value="1"/>
</dbReference>
<keyword evidence="14" id="KW-0238">DNA-binding</keyword>
<dbReference type="GO" id="GO:0003887">
    <property type="term" value="F:DNA-directed DNA polymerase activity"/>
    <property type="evidence" value="ECO:0007669"/>
    <property type="project" value="UniProtKB-KW"/>
</dbReference>
<gene>
    <name evidence="23" type="ORF">A4R26_26935</name>
</gene>
<evidence type="ECO:0000256" key="5">
    <source>
        <dbReference type="ARBA" id="ARBA00022695"/>
    </source>
</evidence>
<dbReference type="PANTHER" id="PTHR42705:SF3">
    <property type="entry name" value="ATP-DEPENDENT DNA LIGASE"/>
    <property type="match status" value="1"/>
</dbReference>
<protein>
    <recommendedName>
        <fullName evidence="2">DNA ligase (ATP)</fullName>
        <ecNumber evidence="2">6.5.1.1</ecNumber>
    </recommendedName>
    <alternativeName>
        <fullName evidence="19">NHEJ DNA polymerase</fullName>
    </alternativeName>
</protein>
<dbReference type="Pfam" id="PF01068">
    <property type="entry name" value="DNA_ligase_A_M"/>
    <property type="match status" value="1"/>
</dbReference>
<dbReference type="GO" id="GO:0003910">
    <property type="term" value="F:DNA ligase (ATP) activity"/>
    <property type="evidence" value="ECO:0007669"/>
    <property type="project" value="UniProtKB-EC"/>
</dbReference>
<evidence type="ECO:0000256" key="13">
    <source>
        <dbReference type="ARBA" id="ARBA00022932"/>
    </source>
</evidence>
<dbReference type="RefSeq" id="WP_081169147.1">
    <property type="nucleotide sequence ID" value="NZ_LWBP01000204.1"/>
</dbReference>
<dbReference type="InterPro" id="IPR016059">
    <property type="entry name" value="DNA_ligase_ATP-dep_CS"/>
</dbReference>
<reference evidence="24" key="1">
    <citation type="submission" date="2016-04" db="EMBL/GenBank/DDBJ databases">
        <authorList>
            <person name="Chen L."/>
            <person name="Zhuang W."/>
            <person name="Wang G."/>
        </authorList>
    </citation>
    <scope>NUCLEOTIDE SEQUENCE [LARGE SCALE GENOMIC DNA]</scope>
    <source>
        <strain evidence="24">208</strain>
    </source>
</reference>
<dbReference type="Gene3D" id="3.30.1490.70">
    <property type="match status" value="1"/>
</dbReference>
<evidence type="ECO:0000256" key="7">
    <source>
        <dbReference type="ARBA" id="ARBA00022723"/>
    </source>
</evidence>
<keyword evidence="12" id="KW-0067">ATP-binding</keyword>
<evidence type="ECO:0000259" key="22">
    <source>
        <dbReference type="PROSITE" id="PS50160"/>
    </source>
</evidence>
<evidence type="ECO:0000256" key="9">
    <source>
        <dbReference type="ARBA" id="ARBA00022763"/>
    </source>
</evidence>
<keyword evidence="5" id="KW-0548">Nucleotidyltransferase</keyword>
<keyword evidence="8" id="KW-0547">Nucleotide-binding</keyword>
<dbReference type="InterPro" id="IPR014146">
    <property type="entry name" value="LigD_ligase_dom"/>
</dbReference>
<dbReference type="GO" id="GO:0003677">
    <property type="term" value="F:DNA binding"/>
    <property type="evidence" value="ECO:0007669"/>
    <property type="project" value="UniProtKB-KW"/>
</dbReference>
<evidence type="ECO:0000256" key="17">
    <source>
        <dbReference type="ARBA" id="ARBA00023211"/>
    </source>
</evidence>
<dbReference type="Proteomes" id="UP000192276">
    <property type="component" value="Unassembled WGS sequence"/>
</dbReference>
<evidence type="ECO:0000256" key="15">
    <source>
        <dbReference type="ARBA" id="ARBA00023172"/>
    </source>
</evidence>
<evidence type="ECO:0000256" key="18">
    <source>
        <dbReference type="ARBA" id="ARBA00023268"/>
    </source>
</evidence>
<keyword evidence="10" id="KW-0378">Hydrolase</keyword>
<accession>A0A1V9FD08</accession>
<dbReference type="PROSITE" id="PS00333">
    <property type="entry name" value="DNA_LIGASE_A2"/>
    <property type="match status" value="1"/>
</dbReference>
<comment type="caution">
    <text evidence="23">The sequence shown here is derived from an EMBL/GenBank/DDBJ whole genome shotgun (WGS) entry which is preliminary data.</text>
</comment>
<evidence type="ECO:0000256" key="21">
    <source>
        <dbReference type="SAM" id="MobiDB-lite"/>
    </source>
</evidence>
<evidence type="ECO:0000256" key="20">
    <source>
        <dbReference type="ARBA" id="ARBA00034003"/>
    </source>
</evidence>
<dbReference type="GO" id="GO:0004527">
    <property type="term" value="F:exonuclease activity"/>
    <property type="evidence" value="ECO:0007669"/>
    <property type="project" value="UniProtKB-KW"/>
</dbReference>
<evidence type="ECO:0000256" key="8">
    <source>
        <dbReference type="ARBA" id="ARBA00022741"/>
    </source>
</evidence>
<keyword evidence="6" id="KW-0540">Nuclease</keyword>
<evidence type="ECO:0000256" key="4">
    <source>
        <dbReference type="ARBA" id="ARBA00022679"/>
    </source>
</evidence>
<keyword evidence="16" id="KW-0234">DNA repair</keyword>
<evidence type="ECO:0000313" key="23">
    <source>
        <dbReference type="EMBL" id="OQP56147.1"/>
    </source>
</evidence>
<comment type="cofactor">
    <cofactor evidence="1">
        <name>Mn(2+)</name>
        <dbReference type="ChEBI" id="CHEBI:29035"/>
    </cofactor>
</comment>
<dbReference type="PANTHER" id="PTHR42705">
    <property type="entry name" value="BIFUNCTIONAL NON-HOMOLOGOUS END JOINING PROTEIN LIGD"/>
    <property type="match status" value="1"/>
</dbReference>
<dbReference type="InterPro" id="IPR014143">
    <property type="entry name" value="NHEJ_ligase_prk"/>
</dbReference>
<dbReference type="GO" id="GO:0005524">
    <property type="term" value="F:ATP binding"/>
    <property type="evidence" value="ECO:0007669"/>
    <property type="project" value="UniProtKB-KW"/>
</dbReference>
<keyword evidence="4" id="KW-0808">Transferase</keyword>
<dbReference type="InterPro" id="IPR012310">
    <property type="entry name" value="DNA_ligase_ATP-dep_cent"/>
</dbReference>
<evidence type="ECO:0000256" key="16">
    <source>
        <dbReference type="ARBA" id="ARBA00023204"/>
    </source>
</evidence>
<evidence type="ECO:0000256" key="3">
    <source>
        <dbReference type="ARBA" id="ARBA00022598"/>
    </source>
</evidence>
<name>A0A1V9FD08_9BACT</name>
<keyword evidence="18" id="KW-0511">Multifunctional enzyme</keyword>
<dbReference type="CDD" id="cd07971">
    <property type="entry name" value="OBF_DNA_ligase_LigD"/>
    <property type="match status" value="1"/>
</dbReference>